<reference evidence="1 2" key="1">
    <citation type="journal article" date="2012" name="New Phytol.">
        <title>Insight into trade-off between wood decay and parasitism from the genome of a fungal forest pathogen.</title>
        <authorList>
            <person name="Olson A."/>
            <person name="Aerts A."/>
            <person name="Asiegbu F."/>
            <person name="Belbahri L."/>
            <person name="Bouzid O."/>
            <person name="Broberg A."/>
            <person name="Canback B."/>
            <person name="Coutinho P.M."/>
            <person name="Cullen D."/>
            <person name="Dalman K."/>
            <person name="Deflorio G."/>
            <person name="van Diepen L.T."/>
            <person name="Dunand C."/>
            <person name="Duplessis S."/>
            <person name="Durling M."/>
            <person name="Gonthier P."/>
            <person name="Grimwood J."/>
            <person name="Fossdal C.G."/>
            <person name="Hansson D."/>
            <person name="Henrissat B."/>
            <person name="Hietala A."/>
            <person name="Himmelstrand K."/>
            <person name="Hoffmeister D."/>
            <person name="Hogberg N."/>
            <person name="James T.Y."/>
            <person name="Karlsson M."/>
            <person name="Kohler A."/>
            <person name="Kues U."/>
            <person name="Lee Y.H."/>
            <person name="Lin Y.C."/>
            <person name="Lind M."/>
            <person name="Lindquist E."/>
            <person name="Lombard V."/>
            <person name="Lucas S."/>
            <person name="Lunden K."/>
            <person name="Morin E."/>
            <person name="Murat C."/>
            <person name="Park J."/>
            <person name="Raffaello T."/>
            <person name="Rouze P."/>
            <person name="Salamov A."/>
            <person name="Schmutz J."/>
            <person name="Solheim H."/>
            <person name="Stahlberg J."/>
            <person name="Velez H."/>
            <person name="de Vries R.P."/>
            <person name="Wiebenga A."/>
            <person name="Woodward S."/>
            <person name="Yakovlev I."/>
            <person name="Garbelotto M."/>
            <person name="Martin F."/>
            <person name="Grigoriev I.V."/>
            <person name="Stenlid J."/>
        </authorList>
    </citation>
    <scope>NUCLEOTIDE SEQUENCE [LARGE SCALE GENOMIC DNA]</scope>
    <source>
        <strain evidence="1 2">TC 32-1</strain>
    </source>
</reference>
<dbReference type="eggNOG" id="ENOG502S51F">
    <property type="taxonomic scope" value="Eukaryota"/>
</dbReference>
<sequence>MPVQFQNLPPELLPGIIEYILRPEHLQSVCLVNRILYVFAHPVLYERVVIRPWQWNAKRKLIQLFQTLQQNPRLARLVRRLASNQEIRDFPKGLLNNDYEQLVKSLISSIENATNLHTCIFTRDGCLTSEILKALQSLPQLRELEINGQHQDNYDPNVLPQFKHLSKISLIMPSHLVISVLPAWIGATRGTLRSFTLICKLSNFVSDATLKGLHPLPKLEHLHLIGCPKVTQDGVMTVINANITGIISLGLEGLSPQFNVSAFSERCFARGGLTQLKSFTFALHPGNLDHTWAEGALNLLAQSPLEIFQLYSLGGGADALEANRLCHQLVEAHGHRMTCFSYSRLLLELSSIRSMCEGCPNLTQLFVFISSRDLNALGPILASAQNLRTFHANVAQFRLHHLEEANALIQQCRPTITQFGIDTKVYQVERQLFVDERGTVKTRPVLGPIESPEIPEQFMIARV</sequence>
<evidence type="ECO:0000313" key="1">
    <source>
        <dbReference type="EMBL" id="ETW77508.1"/>
    </source>
</evidence>
<dbReference type="OrthoDB" id="2585512at2759"/>
<accession>W4JVA3</accession>
<dbReference type="SUPFAM" id="SSF52047">
    <property type="entry name" value="RNI-like"/>
    <property type="match status" value="1"/>
</dbReference>
<evidence type="ECO:0008006" key="3">
    <source>
        <dbReference type="Google" id="ProtNLM"/>
    </source>
</evidence>
<dbReference type="AlphaFoldDB" id="W4JVA3"/>
<organism evidence="1 2">
    <name type="scientific">Heterobasidion irregulare (strain TC 32-1)</name>
    <dbReference type="NCBI Taxonomy" id="747525"/>
    <lineage>
        <taxon>Eukaryota</taxon>
        <taxon>Fungi</taxon>
        <taxon>Dikarya</taxon>
        <taxon>Basidiomycota</taxon>
        <taxon>Agaricomycotina</taxon>
        <taxon>Agaricomycetes</taxon>
        <taxon>Russulales</taxon>
        <taxon>Bondarzewiaceae</taxon>
        <taxon>Heterobasidion</taxon>
        <taxon>Heterobasidion annosum species complex</taxon>
    </lineage>
</organism>
<keyword evidence="2" id="KW-1185">Reference proteome</keyword>
<dbReference type="Proteomes" id="UP000030671">
    <property type="component" value="Unassembled WGS sequence"/>
</dbReference>
<protein>
    <recommendedName>
        <fullName evidence="3">F-box domain-containing protein</fullName>
    </recommendedName>
</protein>
<name>W4JVA3_HETIT</name>
<dbReference type="InParanoid" id="W4JVA3"/>
<proteinExistence type="predicted"/>
<dbReference type="Gene3D" id="3.80.10.10">
    <property type="entry name" value="Ribonuclease Inhibitor"/>
    <property type="match status" value="1"/>
</dbReference>
<dbReference type="KEGG" id="hir:HETIRDRAFT_326500"/>
<dbReference type="RefSeq" id="XP_009551004.1">
    <property type="nucleotide sequence ID" value="XM_009552709.1"/>
</dbReference>
<dbReference type="GeneID" id="20671247"/>
<dbReference type="STRING" id="747525.W4JVA3"/>
<gene>
    <name evidence="1" type="ORF">HETIRDRAFT_326500</name>
</gene>
<dbReference type="EMBL" id="KI925463">
    <property type="protein sequence ID" value="ETW77508.1"/>
    <property type="molecule type" value="Genomic_DNA"/>
</dbReference>
<dbReference type="HOGENOM" id="CLU_017901_0_0_1"/>
<evidence type="ECO:0000313" key="2">
    <source>
        <dbReference type="Proteomes" id="UP000030671"/>
    </source>
</evidence>
<dbReference type="InterPro" id="IPR032675">
    <property type="entry name" value="LRR_dom_sf"/>
</dbReference>